<reference evidence="5 6" key="1">
    <citation type="journal article" date="2014" name="PLoS Genet.">
        <title>Phylogenetically driven sequencing of extremely halophilic archaea reveals strategies for static and dynamic osmo-response.</title>
        <authorList>
            <person name="Becker E.A."/>
            <person name="Seitzer P.M."/>
            <person name="Tritt A."/>
            <person name="Larsen D."/>
            <person name="Krusor M."/>
            <person name="Yao A.I."/>
            <person name="Wu D."/>
            <person name="Madern D."/>
            <person name="Eisen J.A."/>
            <person name="Darling A.E."/>
            <person name="Facciotti M.T."/>
        </authorList>
    </citation>
    <scope>NUCLEOTIDE SEQUENCE [LARGE SCALE GENOMIC DNA]</scope>
    <source>
        <strain evidence="5 6">JCM 12255</strain>
    </source>
</reference>
<proteinExistence type="inferred from homology"/>
<feature type="region of interest" description="Disordered" evidence="3">
    <location>
        <begin position="1"/>
        <end position="30"/>
    </location>
</feature>
<evidence type="ECO:0000256" key="1">
    <source>
        <dbReference type="ARBA" id="ARBA00022691"/>
    </source>
</evidence>
<dbReference type="PATRIC" id="fig|1227499.3.peg.65"/>
<dbReference type="OrthoDB" id="40408at2157"/>
<name>L9XKX7_9EURY</name>
<dbReference type="PANTHER" id="PTHR12818">
    <property type="entry name" value="TRNA (ADENINE(37)-N6)-METHYLTRANSFERASE"/>
    <property type="match status" value="1"/>
</dbReference>
<evidence type="ECO:0000313" key="5">
    <source>
        <dbReference type="EMBL" id="ELY62227.1"/>
    </source>
</evidence>
<evidence type="ECO:0000256" key="2">
    <source>
        <dbReference type="ARBA" id="ARBA00033753"/>
    </source>
</evidence>
<dbReference type="CDD" id="cd09281">
    <property type="entry name" value="UPF0066"/>
    <property type="match status" value="1"/>
</dbReference>
<dbReference type="Pfam" id="PF01980">
    <property type="entry name" value="TrmO_N"/>
    <property type="match status" value="1"/>
</dbReference>
<accession>L9XKX7</accession>
<dbReference type="RefSeq" id="WP_007257381.1">
    <property type="nucleotide sequence ID" value="NZ_AOHZ01000002.1"/>
</dbReference>
<gene>
    <name evidence="5" type="ORF">C493_00320</name>
</gene>
<keyword evidence="1" id="KW-0949">S-adenosyl-L-methionine</keyword>
<comment type="caution">
    <text evidence="5">The sequence shown here is derived from an EMBL/GenBank/DDBJ whole genome shotgun (WGS) entry which is preliminary data.</text>
</comment>
<dbReference type="STRING" id="1227499.C493_00320"/>
<dbReference type="Gene3D" id="2.40.30.70">
    <property type="entry name" value="YaeB-like"/>
    <property type="match status" value="1"/>
</dbReference>
<dbReference type="Proteomes" id="UP000011602">
    <property type="component" value="Unassembled WGS sequence"/>
</dbReference>
<comment type="similarity">
    <text evidence="2">Belongs to the tRNA methyltransferase O family.</text>
</comment>
<dbReference type="PANTHER" id="PTHR12818:SF0">
    <property type="entry name" value="TRNA (ADENINE(37)-N6)-METHYLTRANSFERASE"/>
    <property type="match status" value="1"/>
</dbReference>
<dbReference type="eggNOG" id="arCOG00761">
    <property type="taxonomic scope" value="Archaea"/>
</dbReference>
<dbReference type="EMBL" id="AOHZ01000002">
    <property type="protein sequence ID" value="ELY62227.1"/>
    <property type="molecule type" value="Genomic_DNA"/>
</dbReference>
<sequence>MEITYTPIGHVRSPYDSPADVSHEETDETTSEIVLEEEYKRGLDGLAEFSHAVVLAHLDEVEEALLTSRPPHATDVEVGVFATRSPFRPNPIAQTVVELRDHDGTALRVTGLDLLDGTPVLDIKPYVPAVDRDELATGWLEE</sequence>
<keyword evidence="6" id="KW-1185">Reference proteome</keyword>
<evidence type="ECO:0000259" key="4">
    <source>
        <dbReference type="PROSITE" id="PS51668"/>
    </source>
</evidence>
<organism evidence="5 6">
    <name type="scientific">Natronolimnohabitans innermongolicus JCM 12255</name>
    <dbReference type="NCBI Taxonomy" id="1227499"/>
    <lineage>
        <taxon>Archaea</taxon>
        <taxon>Methanobacteriati</taxon>
        <taxon>Methanobacteriota</taxon>
        <taxon>Stenosarchaea group</taxon>
        <taxon>Halobacteria</taxon>
        <taxon>Halobacteriales</taxon>
        <taxon>Natrialbaceae</taxon>
        <taxon>Natronolimnohabitans</taxon>
    </lineage>
</organism>
<dbReference type="InterPro" id="IPR023370">
    <property type="entry name" value="TrmO-like_N"/>
</dbReference>
<evidence type="ECO:0000256" key="3">
    <source>
        <dbReference type="SAM" id="MobiDB-lite"/>
    </source>
</evidence>
<dbReference type="SUPFAM" id="SSF118196">
    <property type="entry name" value="YaeB-like"/>
    <property type="match status" value="1"/>
</dbReference>
<dbReference type="NCBIfam" id="TIGR00104">
    <property type="entry name" value="tRNA_TsaA"/>
    <property type="match status" value="1"/>
</dbReference>
<dbReference type="PROSITE" id="PS01318">
    <property type="entry name" value="TSAA_1"/>
    <property type="match status" value="1"/>
</dbReference>
<dbReference type="InterPro" id="IPR040372">
    <property type="entry name" value="YaeB-like"/>
</dbReference>
<dbReference type="InterPro" id="IPR036413">
    <property type="entry name" value="YaeB-like_sf"/>
</dbReference>
<evidence type="ECO:0000313" key="6">
    <source>
        <dbReference type="Proteomes" id="UP000011602"/>
    </source>
</evidence>
<dbReference type="PROSITE" id="PS51668">
    <property type="entry name" value="TSAA_2"/>
    <property type="match status" value="1"/>
</dbReference>
<dbReference type="AlphaFoldDB" id="L9XKX7"/>
<protein>
    <recommendedName>
        <fullName evidence="4">TsaA-like domain-containing protein</fullName>
    </recommendedName>
</protein>
<dbReference type="InterPro" id="IPR036414">
    <property type="entry name" value="YaeB_N_sf"/>
</dbReference>
<feature type="domain" description="TsaA-like" evidence="4">
    <location>
        <begin position="5"/>
        <end position="135"/>
    </location>
</feature>
<dbReference type="InterPro" id="IPR023368">
    <property type="entry name" value="UPF0066_cons_site"/>
</dbReference>